<evidence type="ECO:0000313" key="2">
    <source>
        <dbReference type="Proteomes" id="UP001437256"/>
    </source>
</evidence>
<keyword evidence="2" id="KW-1185">Reference proteome</keyword>
<dbReference type="Proteomes" id="UP001437256">
    <property type="component" value="Unassembled WGS sequence"/>
</dbReference>
<organism evidence="1 2">
    <name type="scientific">Marasmius tenuissimus</name>
    <dbReference type="NCBI Taxonomy" id="585030"/>
    <lineage>
        <taxon>Eukaryota</taxon>
        <taxon>Fungi</taxon>
        <taxon>Dikarya</taxon>
        <taxon>Basidiomycota</taxon>
        <taxon>Agaricomycotina</taxon>
        <taxon>Agaricomycetes</taxon>
        <taxon>Agaricomycetidae</taxon>
        <taxon>Agaricales</taxon>
        <taxon>Marasmiineae</taxon>
        <taxon>Marasmiaceae</taxon>
        <taxon>Marasmius</taxon>
    </lineage>
</organism>
<dbReference type="EMBL" id="JBBXMP010000449">
    <property type="protein sequence ID" value="KAL0057739.1"/>
    <property type="molecule type" value="Genomic_DNA"/>
</dbReference>
<accession>A0ABR2Z936</accession>
<comment type="caution">
    <text evidence="1">The sequence shown here is derived from an EMBL/GenBank/DDBJ whole genome shotgun (WGS) entry which is preliminary data.</text>
</comment>
<gene>
    <name evidence="1" type="ORF">AAF712_015614</name>
</gene>
<feature type="non-terminal residue" evidence="1">
    <location>
        <position position="158"/>
    </location>
</feature>
<sequence>MFNQSTGITVRGGHFNVVLGSQYNHTNTHQERDWKRQLRDDYDRIPLGRIKLIRTFDGQYNAHRVAHTAYVLGDSFRESSPLLAISYGSRDAAKLFKHDYLRMSRIRHSKFMQFRGYNDSHTPMIIFQDDLLPVQHVIRHHRHCSQTLVCYLSYQGCL</sequence>
<protein>
    <submittedName>
        <fullName evidence="1">Uncharacterized protein</fullName>
    </submittedName>
</protein>
<name>A0ABR2Z936_9AGAR</name>
<proteinExistence type="predicted"/>
<reference evidence="1 2" key="1">
    <citation type="submission" date="2024-05" db="EMBL/GenBank/DDBJ databases">
        <title>A draft genome resource for the thread blight pathogen Marasmius tenuissimus strain MS-2.</title>
        <authorList>
            <person name="Yulfo-Soto G.E."/>
            <person name="Baruah I.K."/>
            <person name="Amoako-Attah I."/>
            <person name="Bukari Y."/>
            <person name="Meinhardt L.W."/>
            <person name="Bailey B.A."/>
            <person name="Cohen S.P."/>
        </authorList>
    </citation>
    <scope>NUCLEOTIDE SEQUENCE [LARGE SCALE GENOMIC DNA]</scope>
    <source>
        <strain evidence="1 2">MS-2</strain>
    </source>
</reference>
<evidence type="ECO:0000313" key="1">
    <source>
        <dbReference type="EMBL" id="KAL0057739.1"/>
    </source>
</evidence>